<dbReference type="RefSeq" id="WP_008842972.1">
    <property type="nucleotide sequence ID" value="NZ_BAEN01000015.1"/>
</dbReference>
<dbReference type="Gene3D" id="2.60.40.1470">
    <property type="entry name" value="ApaG domain"/>
    <property type="match status" value="1"/>
</dbReference>
<name>K6Y4G3_9ALTE</name>
<evidence type="ECO:0000256" key="1">
    <source>
        <dbReference type="ARBA" id="ARBA00017693"/>
    </source>
</evidence>
<accession>K6Y4G3</accession>
<dbReference type="InterPro" id="IPR007474">
    <property type="entry name" value="ApaG_domain"/>
</dbReference>
<dbReference type="SUPFAM" id="SSF110069">
    <property type="entry name" value="ApaG-like"/>
    <property type="match status" value="1"/>
</dbReference>
<dbReference type="Proteomes" id="UP000006334">
    <property type="component" value="Unassembled WGS sequence"/>
</dbReference>
<organism evidence="4 5">
    <name type="scientific">Aliiglaciecola lipolytica E3</name>
    <dbReference type="NCBI Taxonomy" id="1127673"/>
    <lineage>
        <taxon>Bacteria</taxon>
        <taxon>Pseudomonadati</taxon>
        <taxon>Pseudomonadota</taxon>
        <taxon>Gammaproteobacteria</taxon>
        <taxon>Alteromonadales</taxon>
        <taxon>Alteromonadaceae</taxon>
        <taxon>Aliiglaciecola</taxon>
    </lineage>
</organism>
<dbReference type="InterPro" id="IPR036767">
    <property type="entry name" value="ApaG_sf"/>
</dbReference>
<feature type="domain" description="ApaG" evidence="3">
    <location>
        <begin position="1"/>
        <end position="125"/>
    </location>
</feature>
<comment type="caution">
    <text evidence="4">The sequence shown here is derived from an EMBL/GenBank/DDBJ whole genome shotgun (WGS) entry which is preliminary data.</text>
</comment>
<proteinExistence type="inferred from homology"/>
<dbReference type="Pfam" id="PF04379">
    <property type="entry name" value="DUF525"/>
    <property type="match status" value="1"/>
</dbReference>
<evidence type="ECO:0000313" key="4">
    <source>
        <dbReference type="EMBL" id="GAC13152.1"/>
    </source>
</evidence>
<keyword evidence="5" id="KW-1185">Reference proteome</keyword>
<sequence>MIDINDICIKVQTQYLEDRFPENEEKYAFAYKITIMNNSEQDVTLLNRYWLITDGNGDNSEVSGKGVVGEQPLIEPGKYYQYTSGAILDTPVGTMQGHYEFKGADNDLFKVPIDVFRLAVSKVLN</sequence>
<dbReference type="HAMAP" id="MF_00791">
    <property type="entry name" value="ApaG"/>
    <property type="match status" value="1"/>
</dbReference>
<dbReference type="EMBL" id="BAEN01000015">
    <property type="protein sequence ID" value="GAC13152.1"/>
    <property type="molecule type" value="Genomic_DNA"/>
</dbReference>
<dbReference type="STRING" id="1127673.GLIP_0506"/>
<dbReference type="PANTHER" id="PTHR47191:SF2">
    <property type="entry name" value="OS05G0170800 PROTEIN"/>
    <property type="match status" value="1"/>
</dbReference>
<dbReference type="NCBIfam" id="NF003967">
    <property type="entry name" value="PRK05461.1"/>
    <property type="match status" value="1"/>
</dbReference>
<evidence type="ECO:0000259" key="3">
    <source>
        <dbReference type="PROSITE" id="PS51087"/>
    </source>
</evidence>
<dbReference type="InterPro" id="IPR050718">
    <property type="entry name" value="ApaG-like"/>
</dbReference>
<dbReference type="eggNOG" id="COG2967">
    <property type="taxonomic scope" value="Bacteria"/>
</dbReference>
<dbReference type="OrthoDB" id="9795226at2"/>
<protein>
    <recommendedName>
        <fullName evidence="1 2">Protein ApaG</fullName>
    </recommendedName>
</protein>
<evidence type="ECO:0000313" key="5">
    <source>
        <dbReference type="Proteomes" id="UP000006334"/>
    </source>
</evidence>
<dbReference type="PANTHER" id="PTHR47191">
    <property type="entry name" value="OS05G0170800 PROTEIN"/>
    <property type="match status" value="1"/>
</dbReference>
<dbReference type="InterPro" id="IPR023065">
    <property type="entry name" value="Uncharacterised_ApaG"/>
</dbReference>
<gene>
    <name evidence="2 4" type="primary">apaG</name>
    <name evidence="4" type="ORF">GLIP_0506</name>
</gene>
<dbReference type="PROSITE" id="PS51087">
    <property type="entry name" value="APAG"/>
    <property type="match status" value="1"/>
</dbReference>
<evidence type="ECO:0000256" key="2">
    <source>
        <dbReference type="HAMAP-Rule" id="MF_00791"/>
    </source>
</evidence>
<reference evidence="4 5" key="1">
    <citation type="journal article" date="2017" name="Antonie Van Leeuwenhoek">
        <title>Rhizobium rhizosphaerae sp. nov., a novel species isolated from rice rhizosphere.</title>
        <authorList>
            <person name="Zhao J.J."/>
            <person name="Zhang J."/>
            <person name="Zhang R.J."/>
            <person name="Zhang C.W."/>
            <person name="Yin H.Q."/>
            <person name="Zhang X.X."/>
        </authorList>
    </citation>
    <scope>NUCLEOTIDE SEQUENCE [LARGE SCALE GENOMIC DNA]</scope>
    <source>
        <strain evidence="4 5">E3</strain>
    </source>
</reference>
<dbReference type="AlphaFoldDB" id="K6Y4G3"/>